<sequence>MSQRNALAEARGNRDAISLIMHLTGTRSCWGTARYALTAFFLGVAIIYLFGGFEPAVTLVN</sequence>
<gene>
    <name evidence="2" type="ORF">QOZ94_001118</name>
</gene>
<evidence type="ECO:0000256" key="1">
    <source>
        <dbReference type="SAM" id="Phobius"/>
    </source>
</evidence>
<reference evidence="2 3" key="1">
    <citation type="submission" date="2023-07" db="EMBL/GenBank/DDBJ databases">
        <title>Genomic Encyclopedia of Type Strains, Phase IV (KMG-IV): sequencing the most valuable type-strain genomes for metagenomic binning, comparative biology and taxonomic classification.</title>
        <authorList>
            <person name="Goeker M."/>
        </authorList>
    </citation>
    <scope>NUCLEOTIDE SEQUENCE [LARGE SCALE GENOMIC DNA]</scope>
    <source>
        <strain evidence="2 3">DSM 3770</strain>
    </source>
</reference>
<evidence type="ECO:0000313" key="2">
    <source>
        <dbReference type="EMBL" id="MDQ0504344.1"/>
    </source>
</evidence>
<protein>
    <submittedName>
        <fullName evidence="2">Uncharacterized protein</fullName>
    </submittedName>
</protein>
<keyword evidence="1" id="KW-0472">Membrane</keyword>
<keyword evidence="1" id="KW-0812">Transmembrane</keyword>
<dbReference type="Proteomes" id="UP001241747">
    <property type="component" value="Unassembled WGS sequence"/>
</dbReference>
<name>A0ABU0LB43_XANAG</name>
<evidence type="ECO:0000313" key="3">
    <source>
        <dbReference type="Proteomes" id="UP001241747"/>
    </source>
</evidence>
<keyword evidence="3" id="KW-1185">Reference proteome</keyword>
<organism evidence="2 3">
    <name type="scientific">Xanthobacter agilis</name>
    <dbReference type="NCBI Taxonomy" id="47492"/>
    <lineage>
        <taxon>Bacteria</taxon>
        <taxon>Pseudomonadati</taxon>
        <taxon>Pseudomonadota</taxon>
        <taxon>Alphaproteobacteria</taxon>
        <taxon>Hyphomicrobiales</taxon>
        <taxon>Xanthobacteraceae</taxon>
        <taxon>Xanthobacter</taxon>
    </lineage>
</organism>
<proteinExistence type="predicted"/>
<dbReference type="RefSeq" id="WP_237346835.1">
    <property type="nucleotide sequence ID" value="NZ_JABWGX010000024.1"/>
</dbReference>
<feature type="transmembrane region" description="Helical" evidence="1">
    <location>
        <begin position="35"/>
        <end position="53"/>
    </location>
</feature>
<dbReference type="EMBL" id="JAUSVY010000002">
    <property type="protein sequence ID" value="MDQ0504344.1"/>
    <property type="molecule type" value="Genomic_DNA"/>
</dbReference>
<keyword evidence="1" id="KW-1133">Transmembrane helix</keyword>
<accession>A0ABU0LB43</accession>
<comment type="caution">
    <text evidence="2">The sequence shown here is derived from an EMBL/GenBank/DDBJ whole genome shotgun (WGS) entry which is preliminary data.</text>
</comment>